<protein>
    <submittedName>
        <fullName evidence="1">Uncharacterized protein</fullName>
    </submittedName>
</protein>
<organism evidence="1 2">
    <name type="scientific">Paenibacillus oralis</name>
    <dbReference type="NCBI Taxonomy" id="2490856"/>
    <lineage>
        <taxon>Bacteria</taxon>
        <taxon>Bacillati</taxon>
        <taxon>Bacillota</taxon>
        <taxon>Bacilli</taxon>
        <taxon>Bacillales</taxon>
        <taxon>Paenibacillaceae</taxon>
        <taxon>Paenibacillus</taxon>
    </lineage>
</organism>
<dbReference type="RefSeq" id="WP_128636020.1">
    <property type="nucleotide sequence ID" value="NZ_RRCN01000002.1"/>
</dbReference>
<comment type="caution">
    <text evidence="1">The sequence shown here is derived from an EMBL/GenBank/DDBJ whole genome shotgun (WGS) entry which is preliminary data.</text>
</comment>
<evidence type="ECO:0000313" key="2">
    <source>
        <dbReference type="Proteomes" id="UP000267017"/>
    </source>
</evidence>
<reference evidence="1 2" key="1">
    <citation type="submission" date="2018-11" db="EMBL/GenBank/DDBJ databases">
        <title>Genome sequencing of Paenibacillus sp. KCOM 3021 (= ChDC PVNT-B20).</title>
        <authorList>
            <person name="Kook J.-K."/>
            <person name="Park S.-N."/>
            <person name="Lim Y.K."/>
        </authorList>
    </citation>
    <scope>NUCLEOTIDE SEQUENCE [LARGE SCALE GENOMIC DNA]</scope>
    <source>
        <strain evidence="1 2">KCOM 3021</strain>
    </source>
</reference>
<sequence>MAIGFDLYIKENVQRLFIKFEGEKMTMTTKKRIEVCDFCYEESQIGCTGVGPKTEVGIIDVMAICSRCRLRSLHSSIEKVKKEISEYQKMFVLDEYEMESFYEFREYLREAIVDLRYLLGKTIQHYMKLYPGLFHPLNEGISGIARSGIYTQLDEENHITVWMVEHHGVQFRDVASAFTRDLGLSSFTVVRPIASIGSRSPLISGASELISIVEGKGESAY</sequence>
<name>A0A3P3TA93_9BACL</name>
<gene>
    <name evidence="1" type="ORF">EHV15_35745</name>
</gene>
<dbReference type="AlphaFoldDB" id="A0A3P3TA93"/>
<dbReference type="Proteomes" id="UP000267017">
    <property type="component" value="Unassembled WGS sequence"/>
</dbReference>
<proteinExistence type="predicted"/>
<evidence type="ECO:0000313" key="1">
    <source>
        <dbReference type="EMBL" id="RRJ54927.1"/>
    </source>
</evidence>
<keyword evidence="2" id="KW-1185">Reference proteome</keyword>
<accession>A0A3P3TA93</accession>
<dbReference type="EMBL" id="RRCN01000002">
    <property type="protein sequence ID" value="RRJ54927.1"/>
    <property type="molecule type" value="Genomic_DNA"/>
</dbReference>